<keyword evidence="4" id="KW-1185">Reference proteome</keyword>
<feature type="compositionally biased region" description="Basic and acidic residues" evidence="1">
    <location>
        <begin position="54"/>
        <end position="85"/>
    </location>
</feature>
<dbReference type="EMBL" id="KI894031">
    <property type="protein sequence ID" value="OBR85308.1"/>
    <property type="molecule type" value="Genomic_DNA"/>
</dbReference>
<gene>
    <name evidence="2" type="ORF">I303_04643</name>
    <name evidence="3" type="ORF">I303_104380</name>
</gene>
<dbReference type="Proteomes" id="UP000078595">
    <property type="component" value="Chromosome 5"/>
</dbReference>
<name>A0A1A6A5H0_9TREE</name>
<organism evidence="2">
    <name type="scientific">Kwoniella dejecticola CBS 10117</name>
    <dbReference type="NCBI Taxonomy" id="1296121"/>
    <lineage>
        <taxon>Eukaryota</taxon>
        <taxon>Fungi</taxon>
        <taxon>Dikarya</taxon>
        <taxon>Basidiomycota</taxon>
        <taxon>Agaricomycotina</taxon>
        <taxon>Tremellomycetes</taxon>
        <taxon>Tremellales</taxon>
        <taxon>Cryptococcaceae</taxon>
        <taxon>Kwoniella</taxon>
    </lineage>
</organism>
<dbReference type="OrthoDB" id="10526942at2759"/>
<sequence length="103" mass="11613">MEFSNSSAPVSRETWAPRSPSPPPRAGGDYSDRAPPSGPRGGDDAPREPSNGGDYERDRDGRDSRRDNGQETLRERRAKIQDGREIQPEILCLYPRKWTNPDF</sequence>
<accession>A0A1A6A5H0</accession>
<reference evidence="3" key="2">
    <citation type="submission" date="2013-07" db="EMBL/GenBank/DDBJ databases">
        <authorList>
            <consortium name="The Broad Institute Genome Sequencing Platform"/>
            <person name="Cuomo C."/>
            <person name="Litvintseva A."/>
            <person name="Chen Y."/>
            <person name="Heitman J."/>
            <person name="Sun S."/>
            <person name="Springer D."/>
            <person name="Dromer F."/>
            <person name="Young S.K."/>
            <person name="Zeng Q."/>
            <person name="Gargeya S."/>
            <person name="Fitzgerald M."/>
            <person name="Abouelleil A."/>
            <person name="Alvarado L."/>
            <person name="Berlin A.M."/>
            <person name="Chapman S.B."/>
            <person name="Dewar J."/>
            <person name="Goldberg J."/>
            <person name="Griggs A."/>
            <person name="Gujja S."/>
            <person name="Hansen M."/>
            <person name="Howarth C."/>
            <person name="Imamovic A."/>
            <person name="Larimer J."/>
            <person name="McCowan C."/>
            <person name="Murphy C."/>
            <person name="Pearson M."/>
            <person name="Priest M."/>
            <person name="Roberts A."/>
            <person name="Saif S."/>
            <person name="Shea T."/>
            <person name="Sykes S."/>
            <person name="Wortman J."/>
            <person name="Nusbaum C."/>
            <person name="Birren B."/>
        </authorList>
    </citation>
    <scope>NUCLEOTIDE SEQUENCE</scope>
    <source>
        <strain evidence="3">CBS 10117</strain>
    </source>
</reference>
<evidence type="ECO:0000313" key="4">
    <source>
        <dbReference type="Proteomes" id="UP000078595"/>
    </source>
</evidence>
<protein>
    <submittedName>
        <fullName evidence="2">Uncharacterized protein</fullName>
    </submittedName>
</protein>
<evidence type="ECO:0000313" key="2">
    <source>
        <dbReference type="EMBL" id="OBR85308.1"/>
    </source>
</evidence>
<proteinExistence type="predicted"/>
<feature type="region of interest" description="Disordered" evidence="1">
    <location>
        <begin position="1"/>
        <end position="85"/>
    </location>
</feature>
<dbReference type="VEuPathDB" id="FungiDB:I303_04643"/>
<dbReference type="RefSeq" id="XP_018263150.1">
    <property type="nucleotide sequence ID" value="XM_018407939.1"/>
</dbReference>
<reference evidence="2" key="1">
    <citation type="submission" date="2013-07" db="EMBL/GenBank/DDBJ databases">
        <title>The Genome Sequence of Cryptococcus dejecticola CBS10117.</title>
        <authorList>
            <consortium name="The Broad Institute Genome Sequencing Platform"/>
            <person name="Cuomo C."/>
            <person name="Litvintseva A."/>
            <person name="Chen Y."/>
            <person name="Heitman J."/>
            <person name="Sun S."/>
            <person name="Springer D."/>
            <person name="Dromer F."/>
            <person name="Young S.K."/>
            <person name="Zeng Q."/>
            <person name="Gargeya S."/>
            <person name="Fitzgerald M."/>
            <person name="Abouelleil A."/>
            <person name="Alvarado L."/>
            <person name="Berlin A.M."/>
            <person name="Chapman S.B."/>
            <person name="Dewar J."/>
            <person name="Goldberg J."/>
            <person name="Griggs A."/>
            <person name="Gujja S."/>
            <person name="Hansen M."/>
            <person name="Howarth C."/>
            <person name="Imamovic A."/>
            <person name="Larimer J."/>
            <person name="McCowan C."/>
            <person name="Murphy C."/>
            <person name="Pearson M."/>
            <person name="Priest M."/>
            <person name="Roberts A."/>
            <person name="Saif S."/>
            <person name="Shea T."/>
            <person name="Sykes S."/>
            <person name="Wortman J."/>
            <person name="Nusbaum C."/>
            <person name="Birren B."/>
        </authorList>
    </citation>
    <scope>NUCLEOTIDE SEQUENCE [LARGE SCALE GENOMIC DNA]</scope>
    <source>
        <strain evidence="2">CBS 10117</strain>
    </source>
</reference>
<dbReference type="KEGG" id="kdj:28968342"/>
<dbReference type="AlphaFoldDB" id="A0A1A6A5H0"/>
<dbReference type="GeneID" id="28968342"/>
<dbReference type="EMBL" id="CP144534">
    <property type="protein sequence ID" value="WWC61795.1"/>
    <property type="molecule type" value="Genomic_DNA"/>
</dbReference>
<reference evidence="3" key="3">
    <citation type="submission" date="2024-02" db="EMBL/GenBank/DDBJ databases">
        <title>Comparative genomics of Cryptococcus and Kwoniella reveals pathogenesis evolution and contrasting modes of karyotype evolution via chromosome fusion or intercentromeric recombination.</title>
        <authorList>
            <person name="Coelho M.A."/>
            <person name="David-Palma M."/>
            <person name="Shea T."/>
            <person name="Bowers K."/>
            <person name="McGinley-Smith S."/>
            <person name="Mohammad A.W."/>
            <person name="Gnirke A."/>
            <person name="Yurkov A.M."/>
            <person name="Nowrousian M."/>
            <person name="Sun S."/>
            <person name="Cuomo C.A."/>
            <person name="Heitman J."/>
        </authorList>
    </citation>
    <scope>NUCLEOTIDE SEQUENCE</scope>
    <source>
        <strain evidence="3">CBS 10117</strain>
    </source>
</reference>
<evidence type="ECO:0000256" key="1">
    <source>
        <dbReference type="SAM" id="MobiDB-lite"/>
    </source>
</evidence>
<evidence type="ECO:0000313" key="3">
    <source>
        <dbReference type="EMBL" id="WWC61795.1"/>
    </source>
</evidence>